<evidence type="ECO:0000313" key="2">
    <source>
        <dbReference type="EMBL" id="MBF4695380.1"/>
    </source>
</evidence>
<organism evidence="2 3">
    <name type="scientific">Fusibacter ferrireducens</name>
    <dbReference type="NCBI Taxonomy" id="2785058"/>
    <lineage>
        <taxon>Bacteria</taxon>
        <taxon>Bacillati</taxon>
        <taxon>Bacillota</taxon>
        <taxon>Clostridia</taxon>
        <taxon>Eubacteriales</taxon>
        <taxon>Eubacteriales Family XII. Incertae Sedis</taxon>
        <taxon>Fusibacter</taxon>
    </lineage>
</organism>
<dbReference type="RefSeq" id="WP_194703616.1">
    <property type="nucleotide sequence ID" value="NZ_JADKNH010000015.1"/>
</dbReference>
<keyword evidence="1" id="KW-0472">Membrane</keyword>
<feature type="transmembrane region" description="Helical" evidence="1">
    <location>
        <begin position="7"/>
        <end position="24"/>
    </location>
</feature>
<comment type="caution">
    <text evidence="2">The sequence shown here is derived from an EMBL/GenBank/DDBJ whole genome shotgun (WGS) entry which is preliminary data.</text>
</comment>
<gene>
    <name evidence="2" type="ORF">ISU02_19980</name>
</gene>
<proteinExistence type="predicted"/>
<dbReference type="EMBL" id="JADKNH010000015">
    <property type="protein sequence ID" value="MBF4695380.1"/>
    <property type="molecule type" value="Genomic_DNA"/>
</dbReference>
<feature type="transmembrane region" description="Helical" evidence="1">
    <location>
        <begin position="30"/>
        <end position="48"/>
    </location>
</feature>
<protein>
    <submittedName>
        <fullName evidence="2">Uncharacterized protein</fullName>
    </submittedName>
</protein>
<evidence type="ECO:0000313" key="3">
    <source>
        <dbReference type="Proteomes" id="UP000614200"/>
    </source>
</evidence>
<name>A0ABR9ZY43_9FIRM</name>
<accession>A0ABR9ZY43</accession>
<sequence length="56" mass="6024">MDFRKVGIKILIISILGAVLFDQLHIKGTVVIALTVFGIGSGLVLILLGDLSKFEK</sequence>
<keyword evidence="1" id="KW-1133">Transmembrane helix</keyword>
<evidence type="ECO:0000256" key="1">
    <source>
        <dbReference type="SAM" id="Phobius"/>
    </source>
</evidence>
<keyword evidence="1" id="KW-0812">Transmembrane</keyword>
<reference evidence="2 3" key="1">
    <citation type="submission" date="2020-11" db="EMBL/GenBank/DDBJ databases">
        <title>Fusibacter basophilias sp. nov.</title>
        <authorList>
            <person name="Qiu D."/>
        </authorList>
    </citation>
    <scope>NUCLEOTIDE SEQUENCE [LARGE SCALE GENOMIC DNA]</scope>
    <source>
        <strain evidence="2 3">Q10-2</strain>
    </source>
</reference>
<dbReference type="Proteomes" id="UP000614200">
    <property type="component" value="Unassembled WGS sequence"/>
</dbReference>
<keyword evidence="3" id="KW-1185">Reference proteome</keyword>